<feature type="region of interest" description="Disordered" evidence="1">
    <location>
        <begin position="1"/>
        <end position="21"/>
    </location>
</feature>
<feature type="compositionally biased region" description="Basic and acidic residues" evidence="1">
    <location>
        <begin position="309"/>
        <end position="320"/>
    </location>
</feature>
<organism evidence="2 3">
    <name type="scientific">Chionoecetes opilio</name>
    <name type="common">Atlantic snow crab</name>
    <name type="synonym">Cancer opilio</name>
    <dbReference type="NCBI Taxonomy" id="41210"/>
    <lineage>
        <taxon>Eukaryota</taxon>
        <taxon>Metazoa</taxon>
        <taxon>Ecdysozoa</taxon>
        <taxon>Arthropoda</taxon>
        <taxon>Crustacea</taxon>
        <taxon>Multicrustacea</taxon>
        <taxon>Malacostraca</taxon>
        <taxon>Eumalacostraca</taxon>
        <taxon>Eucarida</taxon>
        <taxon>Decapoda</taxon>
        <taxon>Pleocyemata</taxon>
        <taxon>Brachyura</taxon>
        <taxon>Eubrachyura</taxon>
        <taxon>Majoidea</taxon>
        <taxon>Majidae</taxon>
        <taxon>Chionoecetes</taxon>
    </lineage>
</organism>
<comment type="caution">
    <text evidence="2">The sequence shown here is derived from an EMBL/GenBank/DDBJ whole genome shotgun (WGS) entry which is preliminary data.</text>
</comment>
<proteinExistence type="predicted"/>
<feature type="compositionally biased region" description="Basic residues" evidence="1">
    <location>
        <begin position="223"/>
        <end position="237"/>
    </location>
</feature>
<feature type="region of interest" description="Disordered" evidence="1">
    <location>
        <begin position="158"/>
        <end position="364"/>
    </location>
</feature>
<feature type="compositionally biased region" description="Basic and acidic residues" evidence="1">
    <location>
        <begin position="352"/>
        <end position="362"/>
    </location>
</feature>
<dbReference type="EMBL" id="JACEEZ010003874">
    <property type="protein sequence ID" value="KAG0726924.1"/>
    <property type="molecule type" value="Genomic_DNA"/>
</dbReference>
<feature type="compositionally biased region" description="Basic residues" evidence="1">
    <location>
        <begin position="249"/>
        <end position="263"/>
    </location>
</feature>
<accession>A0A8J4YN30</accession>
<feature type="compositionally biased region" description="Low complexity" evidence="1">
    <location>
        <begin position="238"/>
        <end position="248"/>
    </location>
</feature>
<evidence type="ECO:0000313" key="3">
    <source>
        <dbReference type="Proteomes" id="UP000770661"/>
    </source>
</evidence>
<feature type="region of interest" description="Disordered" evidence="1">
    <location>
        <begin position="467"/>
        <end position="486"/>
    </location>
</feature>
<evidence type="ECO:0000313" key="2">
    <source>
        <dbReference type="EMBL" id="KAG0726924.1"/>
    </source>
</evidence>
<name>A0A8J4YN30_CHIOP</name>
<dbReference type="OrthoDB" id="45365at2759"/>
<sequence length="645" mass="73119">MASEYHDYDKEGSEMTSEYHDYDKEGSQMASEYHDYDKDEVPKYYQKTALAQVLVDKCKDIPLVVLYIKMSAPSRKSVSSRKGMKLKSLSLQEKVKVLARMDAGASMCAICAEFDIKSSTFYPFIASSVAAVARKASASATPGVHDGKEVLSDSCTQKTNGASALSNKDIPLPPHAVKSQGSKAGSCKDKKNEEADDDVILVAADNKSPANAKKFSTNSQGFTKRKYRPGPNSRRRNSSGSNSPALSPRKSKSRSRSKSKSPKRNVVTSPSNKQKKQGRSPPRRKPDWPIYVADRKRRHSRSPASPRHQLQDRSRSGSKDIRKRHKSRSRSRSRHRSPYRRKDGRSRHSPPPKRDSAEDKARHLTRVARRKLADFRDAEMRIKGRHMNEQIVFEKTPETHPLYNREWKIFWERRCRELETEGVDPFLHDFKSEWARFWRIRMKELMVLYFKAKRGALLQKFNMEDPDLEENRKPKPTPGWKPEGEKRGLTGVGHPWMGHPWMGVPSLHGMKEILIGLMMDLDLLMIASEMDLDLLMTASEMDLDLLMIASEMDLDLLTIASEMDLDLLTIASEMDLDLLTIASEMDLDLLTIASEMDLDLLTIITETLPHEADQNIRFEAGPPEGTQTGASHSGTLGNGCYFTWF</sequence>
<evidence type="ECO:0000256" key="1">
    <source>
        <dbReference type="SAM" id="MobiDB-lite"/>
    </source>
</evidence>
<gene>
    <name evidence="2" type="ORF">GWK47_035631</name>
</gene>
<protein>
    <submittedName>
        <fullName evidence="2">Uncharacterized protein</fullName>
    </submittedName>
</protein>
<keyword evidence="3" id="KW-1185">Reference proteome</keyword>
<feature type="compositionally biased region" description="Basic residues" evidence="1">
    <location>
        <begin position="273"/>
        <end position="283"/>
    </location>
</feature>
<dbReference type="Proteomes" id="UP000770661">
    <property type="component" value="Unassembled WGS sequence"/>
</dbReference>
<reference evidence="2" key="1">
    <citation type="submission" date="2020-07" db="EMBL/GenBank/DDBJ databases">
        <title>The High-quality genome of the commercially important snow crab, Chionoecetes opilio.</title>
        <authorList>
            <person name="Jeong J.-H."/>
            <person name="Ryu S."/>
        </authorList>
    </citation>
    <scope>NUCLEOTIDE SEQUENCE</scope>
    <source>
        <strain evidence="2">MADBK_172401_WGS</strain>
        <tissue evidence="2">Digestive gland</tissue>
    </source>
</reference>
<dbReference type="AlphaFoldDB" id="A0A8J4YN30"/>
<feature type="compositionally biased region" description="Basic residues" evidence="1">
    <location>
        <begin position="321"/>
        <end position="351"/>
    </location>
</feature>